<accession>A0ABW1I2W9</accession>
<evidence type="ECO:0000259" key="4">
    <source>
        <dbReference type="Pfam" id="PF00171"/>
    </source>
</evidence>
<dbReference type="InterPro" id="IPR016163">
    <property type="entry name" value="Ald_DH_C"/>
</dbReference>
<dbReference type="PANTHER" id="PTHR43217">
    <property type="entry name" value="SUCCINATE SEMIALDEHYDE DEHYDROGENASE [NAD(P)+] SAD"/>
    <property type="match status" value="1"/>
</dbReference>
<dbReference type="InterPro" id="IPR047110">
    <property type="entry name" value="GABD/Sad-like"/>
</dbReference>
<evidence type="ECO:0000256" key="2">
    <source>
        <dbReference type="ARBA" id="ARBA00022857"/>
    </source>
</evidence>
<dbReference type="InterPro" id="IPR015590">
    <property type="entry name" value="Aldehyde_DH_dom"/>
</dbReference>
<keyword evidence="2" id="KW-0521">NADP</keyword>
<comment type="similarity">
    <text evidence="1">Belongs to the aldehyde dehydrogenase family.</text>
</comment>
<organism evidence="5 6">
    <name type="scientific">Pseudonocardia lutea</name>
    <dbReference type="NCBI Taxonomy" id="2172015"/>
    <lineage>
        <taxon>Bacteria</taxon>
        <taxon>Bacillati</taxon>
        <taxon>Actinomycetota</taxon>
        <taxon>Actinomycetes</taxon>
        <taxon>Pseudonocardiales</taxon>
        <taxon>Pseudonocardiaceae</taxon>
        <taxon>Pseudonocardia</taxon>
    </lineage>
</organism>
<dbReference type="InterPro" id="IPR016161">
    <property type="entry name" value="Ald_DH/histidinol_DH"/>
</dbReference>
<dbReference type="Proteomes" id="UP001596119">
    <property type="component" value="Unassembled WGS sequence"/>
</dbReference>
<sequence>MAIATTDPSTGETIRTFDPLTEDQLGMRIIASSHAFTHWRDTPMDRRAALFRDLAALLDEEAEELGRIATQEVGKTLASAVAEVHKCAKGCRYYADNAEAMLADQPHDVPGARVVTRYEPLGPVLAVMPWNFPYWQVFRFAAPALMAGNTGLLKHASNVPQCALAIEDAFVRAGFPEKVFQTLLVGSSEIERIIGDDRVRAVTLTGSEAAGRAVAAAAGKEIKTSVLELGGSDPFVVMPSADLDEAVRNAVASRTLNNGQSCINAKRFIVHTDIADEFTRRLGEAMAALTVGDPRDEDTDVGPLSSGDAVKTLDQQVRDTVAAGATLVTGGEPGGGPGFYYPPTVLADIPDGSPAHREELFGPVASVWRARDLDDAIRIANDSTFGLGGSVWTTDPDEQQRLVRGIETGMIYVNRMTESTPEVPFGGTKNSGYGRELAQFGPRTFVNAKTVWIEGG</sequence>
<dbReference type="Gene3D" id="3.40.605.10">
    <property type="entry name" value="Aldehyde Dehydrogenase, Chain A, domain 1"/>
    <property type="match status" value="1"/>
</dbReference>
<evidence type="ECO:0000256" key="3">
    <source>
        <dbReference type="ARBA" id="ARBA00023002"/>
    </source>
</evidence>
<dbReference type="Pfam" id="PF00171">
    <property type="entry name" value="Aldedh"/>
    <property type="match status" value="1"/>
</dbReference>
<reference evidence="6" key="1">
    <citation type="journal article" date="2019" name="Int. J. Syst. Evol. Microbiol.">
        <title>The Global Catalogue of Microorganisms (GCM) 10K type strain sequencing project: providing services to taxonomists for standard genome sequencing and annotation.</title>
        <authorList>
            <consortium name="The Broad Institute Genomics Platform"/>
            <consortium name="The Broad Institute Genome Sequencing Center for Infectious Disease"/>
            <person name="Wu L."/>
            <person name="Ma J."/>
        </authorList>
    </citation>
    <scope>NUCLEOTIDE SEQUENCE [LARGE SCALE GENOMIC DNA]</scope>
    <source>
        <strain evidence="6">CGMCC 4.7397</strain>
    </source>
</reference>
<keyword evidence="6" id="KW-1185">Reference proteome</keyword>
<dbReference type="CDD" id="cd07100">
    <property type="entry name" value="ALDH_SSADH1_GabD1"/>
    <property type="match status" value="1"/>
</dbReference>
<gene>
    <name evidence="5" type="ORF">ACFQH9_01775</name>
</gene>
<dbReference type="InterPro" id="IPR044148">
    <property type="entry name" value="ALDH_GabD1-like"/>
</dbReference>
<evidence type="ECO:0000256" key="1">
    <source>
        <dbReference type="ARBA" id="ARBA00009986"/>
    </source>
</evidence>
<dbReference type="PANTHER" id="PTHR43217:SF1">
    <property type="entry name" value="SUCCINATE SEMIALDEHYDE DEHYDROGENASE [NAD(P)+] SAD"/>
    <property type="match status" value="1"/>
</dbReference>
<dbReference type="SUPFAM" id="SSF53720">
    <property type="entry name" value="ALDH-like"/>
    <property type="match status" value="1"/>
</dbReference>
<proteinExistence type="inferred from homology"/>
<dbReference type="RefSeq" id="WP_379563450.1">
    <property type="nucleotide sequence ID" value="NZ_JBHSQK010000005.1"/>
</dbReference>
<dbReference type="InterPro" id="IPR016162">
    <property type="entry name" value="Ald_DH_N"/>
</dbReference>
<evidence type="ECO:0000313" key="5">
    <source>
        <dbReference type="EMBL" id="MFC5947006.1"/>
    </source>
</evidence>
<dbReference type="EMBL" id="JBHSQK010000005">
    <property type="protein sequence ID" value="MFC5947006.1"/>
    <property type="molecule type" value="Genomic_DNA"/>
</dbReference>
<feature type="domain" description="Aldehyde dehydrogenase" evidence="4">
    <location>
        <begin position="3"/>
        <end position="451"/>
    </location>
</feature>
<protein>
    <submittedName>
        <fullName evidence="5">NAD-dependent succinate-semialdehyde dehydrogenase</fullName>
    </submittedName>
</protein>
<keyword evidence="3" id="KW-0560">Oxidoreductase</keyword>
<name>A0ABW1I2W9_9PSEU</name>
<dbReference type="Gene3D" id="3.40.309.10">
    <property type="entry name" value="Aldehyde Dehydrogenase, Chain A, domain 2"/>
    <property type="match status" value="1"/>
</dbReference>
<comment type="caution">
    <text evidence="5">The sequence shown here is derived from an EMBL/GenBank/DDBJ whole genome shotgun (WGS) entry which is preliminary data.</text>
</comment>
<evidence type="ECO:0000313" key="6">
    <source>
        <dbReference type="Proteomes" id="UP001596119"/>
    </source>
</evidence>